<dbReference type="STRING" id="660518.SAMN05216218_10194"/>
<dbReference type="OrthoDB" id="9890at2157"/>
<dbReference type="InterPro" id="IPR000639">
    <property type="entry name" value="Epox_hydrolase-like"/>
</dbReference>
<dbReference type="PANTHER" id="PTHR43798:SF33">
    <property type="entry name" value="HYDROLASE, PUTATIVE (AFU_ORTHOLOGUE AFUA_2G14860)-RELATED"/>
    <property type="match status" value="1"/>
</dbReference>
<organism evidence="2 3">
    <name type="scientific">Halorientalis regularis</name>
    <dbReference type="NCBI Taxonomy" id="660518"/>
    <lineage>
        <taxon>Archaea</taxon>
        <taxon>Methanobacteriati</taxon>
        <taxon>Methanobacteriota</taxon>
        <taxon>Stenosarchaea group</taxon>
        <taxon>Halobacteria</taxon>
        <taxon>Halobacteriales</taxon>
        <taxon>Haloarculaceae</taxon>
        <taxon>Halorientalis</taxon>
    </lineage>
</organism>
<reference evidence="3" key="1">
    <citation type="submission" date="2016-10" db="EMBL/GenBank/DDBJ databases">
        <authorList>
            <person name="Varghese N."/>
            <person name="Submissions S."/>
        </authorList>
    </citation>
    <scope>NUCLEOTIDE SEQUENCE [LARGE SCALE GENOMIC DNA]</scope>
    <source>
        <strain evidence="3">IBRC-M 10760</strain>
    </source>
</reference>
<dbReference type="Proteomes" id="UP000199076">
    <property type="component" value="Unassembled WGS sequence"/>
</dbReference>
<evidence type="ECO:0000313" key="3">
    <source>
        <dbReference type="Proteomes" id="UP000199076"/>
    </source>
</evidence>
<protein>
    <submittedName>
        <fullName evidence="2">Pimeloyl-ACP methyl ester carboxylesterase</fullName>
    </submittedName>
</protein>
<dbReference type="EMBL" id="FNBK01000001">
    <property type="protein sequence ID" value="SDE72734.1"/>
    <property type="molecule type" value="Genomic_DNA"/>
</dbReference>
<dbReference type="Gene3D" id="3.40.50.1820">
    <property type="entry name" value="alpha/beta hydrolase"/>
    <property type="match status" value="1"/>
</dbReference>
<sequence length="291" mass="32305">MSETRYTHDEWSSEQSDAAVTVDGHELSVAFFDSADEGEADTANDDPPILFLHGIPTWSYLWRDVAPAVAEATDRRVIVPDMLGYGNSAMHDGFDRSVRAQESMLRDLLDELEIDEFALVAHDIGGGAAVRYAAHRPDEVTDLVMANAVCYDSWPVEFISNLGLPDTAEQDAEEFQAMLDGAFRQGLYGDDVDETFVEGIAAPWTTETGQVSLSRNAVATNTNHTTEIDYDEIEADLLCLWGAQDVMQPLEYGKRLAEDVGGEVIELDAYHWVVEDRPERFAEEVSQFVSK</sequence>
<dbReference type="InterPro" id="IPR050266">
    <property type="entry name" value="AB_hydrolase_sf"/>
</dbReference>
<dbReference type="AlphaFoldDB" id="A0A1G7FA63"/>
<dbReference type="SUPFAM" id="SSF53474">
    <property type="entry name" value="alpha/beta-Hydrolases"/>
    <property type="match status" value="1"/>
</dbReference>
<dbReference type="Pfam" id="PF00561">
    <property type="entry name" value="Abhydrolase_1"/>
    <property type="match status" value="1"/>
</dbReference>
<dbReference type="GO" id="GO:0016020">
    <property type="term" value="C:membrane"/>
    <property type="evidence" value="ECO:0007669"/>
    <property type="project" value="TreeGrafter"/>
</dbReference>
<accession>A0A1G7FA63</accession>
<keyword evidence="3" id="KW-1185">Reference proteome</keyword>
<gene>
    <name evidence="2" type="ORF">SAMN05216218_10194</name>
</gene>
<evidence type="ECO:0000313" key="2">
    <source>
        <dbReference type="EMBL" id="SDE72734.1"/>
    </source>
</evidence>
<dbReference type="PANTHER" id="PTHR43798">
    <property type="entry name" value="MONOACYLGLYCEROL LIPASE"/>
    <property type="match status" value="1"/>
</dbReference>
<evidence type="ECO:0000259" key="1">
    <source>
        <dbReference type="Pfam" id="PF00561"/>
    </source>
</evidence>
<dbReference type="GO" id="GO:0003824">
    <property type="term" value="F:catalytic activity"/>
    <property type="evidence" value="ECO:0007669"/>
    <property type="project" value="InterPro"/>
</dbReference>
<dbReference type="InterPro" id="IPR000073">
    <property type="entry name" value="AB_hydrolase_1"/>
</dbReference>
<proteinExistence type="predicted"/>
<dbReference type="InterPro" id="IPR029058">
    <property type="entry name" value="AB_hydrolase_fold"/>
</dbReference>
<dbReference type="RefSeq" id="WP_092686494.1">
    <property type="nucleotide sequence ID" value="NZ_FNBK01000001.1"/>
</dbReference>
<dbReference type="PRINTS" id="PR00111">
    <property type="entry name" value="ABHYDROLASE"/>
</dbReference>
<feature type="domain" description="AB hydrolase-1" evidence="1">
    <location>
        <begin position="47"/>
        <end position="278"/>
    </location>
</feature>
<dbReference type="PRINTS" id="PR00412">
    <property type="entry name" value="EPOXHYDRLASE"/>
</dbReference>
<name>A0A1G7FA63_9EURY</name>